<dbReference type="Pfam" id="PF00069">
    <property type="entry name" value="Pkinase"/>
    <property type="match status" value="1"/>
</dbReference>
<comment type="caution">
    <text evidence="15">The sequence shown here is derived from an EMBL/GenBank/DDBJ whole genome shotgun (WGS) entry which is preliminary data.</text>
</comment>
<evidence type="ECO:0000256" key="11">
    <source>
        <dbReference type="ARBA" id="ARBA00047430"/>
    </source>
</evidence>
<dbReference type="InterPro" id="IPR008271">
    <property type="entry name" value="Ser/Thr_kinase_AS"/>
</dbReference>
<dbReference type="SUPFAM" id="SSF56112">
    <property type="entry name" value="Protein kinase-like (PK-like)"/>
    <property type="match status" value="1"/>
</dbReference>
<evidence type="ECO:0000256" key="3">
    <source>
        <dbReference type="ARBA" id="ARBA00022527"/>
    </source>
</evidence>
<feature type="binding site" evidence="12">
    <location>
        <position position="320"/>
    </location>
    <ligand>
        <name>ATP</name>
        <dbReference type="ChEBI" id="CHEBI:30616"/>
    </ligand>
</feature>
<dbReference type="GO" id="GO:0005524">
    <property type="term" value="F:ATP binding"/>
    <property type="evidence" value="ECO:0007669"/>
    <property type="project" value="UniProtKB-UniRule"/>
</dbReference>
<keyword evidence="9" id="KW-0112">Calmodulin-binding</keyword>
<dbReference type="PROSITE" id="PS50011">
    <property type="entry name" value="PROTEIN_KINASE_DOM"/>
    <property type="match status" value="1"/>
</dbReference>
<dbReference type="EMBL" id="NKJJ02000003">
    <property type="protein sequence ID" value="TPR09133.1"/>
    <property type="molecule type" value="Genomic_DNA"/>
</dbReference>
<keyword evidence="8 12" id="KW-0067">ATP-binding</keyword>
<dbReference type="FunFam" id="3.30.200.20:FF:000278">
    <property type="entry name" value="Calcium/calmodulin-dependent protein kinase II"/>
    <property type="match status" value="1"/>
</dbReference>
<dbReference type="GO" id="GO:0005516">
    <property type="term" value="F:calmodulin binding"/>
    <property type="evidence" value="ECO:0007669"/>
    <property type="project" value="UniProtKB-KW"/>
</dbReference>
<dbReference type="VEuPathDB" id="FungiDB:M747DRAFT_337190"/>
<proteinExistence type="inferred from homology"/>
<comment type="catalytic activity">
    <reaction evidence="10">
        <text>L-threonyl-[protein] + ATP = O-phospho-L-threonyl-[protein] + ADP + H(+)</text>
        <dbReference type="Rhea" id="RHEA:46608"/>
        <dbReference type="Rhea" id="RHEA-COMP:11060"/>
        <dbReference type="Rhea" id="RHEA-COMP:11605"/>
        <dbReference type="ChEBI" id="CHEBI:15378"/>
        <dbReference type="ChEBI" id="CHEBI:30013"/>
        <dbReference type="ChEBI" id="CHEBI:30616"/>
        <dbReference type="ChEBI" id="CHEBI:61977"/>
        <dbReference type="ChEBI" id="CHEBI:456216"/>
        <dbReference type="EC" id="2.7.11.17"/>
    </reaction>
</comment>
<feature type="compositionally biased region" description="Polar residues" evidence="13">
    <location>
        <begin position="603"/>
        <end position="617"/>
    </location>
</feature>
<dbReference type="PROSITE" id="PS00108">
    <property type="entry name" value="PROTEIN_KINASE_ST"/>
    <property type="match status" value="1"/>
</dbReference>
<dbReference type="AlphaFoldDB" id="A0A505IAK6"/>
<dbReference type="Gene3D" id="1.10.510.10">
    <property type="entry name" value="Transferase(Phosphotransferase) domain 1"/>
    <property type="match status" value="1"/>
</dbReference>
<name>A0A505IAK6_ASPNG</name>
<evidence type="ECO:0000256" key="13">
    <source>
        <dbReference type="SAM" id="MobiDB-lite"/>
    </source>
</evidence>
<keyword evidence="4" id="KW-0597">Phosphoprotein</keyword>
<keyword evidence="7" id="KW-0418">Kinase</keyword>
<feature type="region of interest" description="Disordered" evidence="13">
    <location>
        <begin position="245"/>
        <end position="264"/>
    </location>
</feature>
<evidence type="ECO:0000313" key="15">
    <source>
        <dbReference type="EMBL" id="TPR09133.1"/>
    </source>
</evidence>
<evidence type="ECO:0000256" key="2">
    <source>
        <dbReference type="ARBA" id="ARBA00012434"/>
    </source>
</evidence>
<dbReference type="PROSITE" id="PS00107">
    <property type="entry name" value="PROTEIN_KINASE_ATP"/>
    <property type="match status" value="1"/>
</dbReference>
<dbReference type="EC" id="2.7.11.17" evidence="2"/>
<dbReference type="GO" id="GO:0004683">
    <property type="term" value="F:calcium/calmodulin-dependent protein kinase activity"/>
    <property type="evidence" value="ECO:0007669"/>
    <property type="project" value="UniProtKB-EC"/>
</dbReference>
<organism evidence="15 16">
    <name type="scientific">Aspergillus niger</name>
    <dbReference type="NCBI Taxonomy" id="5061"/>
    <lineage>
        <taxon>Eukaryota</taxon>
        <taxon>Fungi</taxon>
        <taxon>Dikarya</taxon>
        <taxon>Ascomycota</taxon>
        <taxon>Pezizomycotina</taxon>
        <taxon>Eurotiomycetes</taxon>
        <taxon>Eurotiomycetidae</taxon>
        <taxon>Eurotiales</taxon>
        <taxon>Aspergillaceae</taxon>
        <taxon>Aspergillus</taxon>
        <taxon>Aspergillus subgen. Circumdati</taxon>
    </lineage>
</organism>
<protein>
    <recommendedName>
        <fullName evidence="2">calcium/calmodulin-dependent protein kinase</fullName>
        <ecNumber evidence="2">2.7.11.17</ecNumber>
    </recommendedName>
</protein>
<dbReference type="CDD" id="cd05117">
    <property type="entry name" value="STKc_CAMK"/>
    <property type="match status" value="1"/>
</dbReference>
<sequence length="674" mass="74865">MAISYEGMGLAAHQFSGQKLPLLQAAVEWFGVCGELLGEVQDDWDGGGGVLVCEDEDDPFDEESMLFSGESDSSFDYTNTTISAYSEVSLFDRAEEDSGYGDERGLVPSPLKVRKVSGESVGNGALGISEVEDYAMDAAKAGVGVSVPALPLPLPLRIAAPATPTPEYTGHEEELGIRTMQPVKRPEYEDKLQINTTIDFLRHQVTSSVTTLHKMITDVAEMQYARRMSKGMRRSGSFWSFSPVKEKQVSGGDGDGDEKEKSSFGVKEIHNMLNKLSGQPESYEKKSHYKFGRTLGAGTYGIVREADSSKGKVAIKIILKKNVRGNERMVYDELEMLQALDHPNIVHFVDWFESKDKFYIVTQLATGGELFDRICEYGKFTEKDASQTIRQVLGAVHYLHERNIVHRDLKPENLLYLGPDPHSPLVLADFGIAKMLDSPSEVLTSMAGSFGYAAPEVMLKQGHGKAVDMWSLGVITYTLLCGYSPFRSENLSDLIEECRSGKIIFHERYWRDVSQDAKDFILTLLQPDPAKRVTSEEALKHTWLTGESASDRDLLPEIRAYIARSRLRRGIEIIKLANRIEALKMQEDDEDIPSPVEMAEKASGTTPFPQLSPNGKSDSAPAEGEATGTKKRSLSKIARGAIFREVVLAKVREVKETEEREKVEREARERTAHA</sequence>
<comment type="catalytic activity">
    <reaction evidence="11">
        <text>L-seryl-[protein] + ATP = O-phospho-L-seryl-[protein] + ADP + H(+)</text>
        <dbReference type="Rhea" id="RHEA:17989"/>
        <dbReference type="Rhea" id="RHEA-COMP:9863"/>
        <dbReference type="Rhea" id="RHEA-COMP:11604"/>
        <dbReference type="ChEBI" id="CHEBI:15378"/>
        <dbReference type="ChEBI" id="CHEBI:29999"/>
        <dbReference type="ChEBI" id="CHEBI:30616"/>
        <dbReference type="ChEBI" id="CHEBI:83421"/>
        <dbReference type="ChEBI" id="CHEBI:456216"/>
        <dbReference type="EC" id="2.7.11.17"/>
    </reaction>
</comment>
<evidence type="ECO:0000256" key="9">
    <source>
        <dbReference type="ARBA" id="ARBA00022860"/>
    </source>
</evidence>
<dbReference type="Proteomes" id="UP000197666">
    <property type="component" value="Unassembled WGS sequence"/>
</dbReference>
<dbReference type="Gene3D" id="3.30.200.20">
    <property type="entry name" value="Phosphorylase Kinase, domain 1"/>
    <property type="match status" value="1"/>
</dbReference>
<comment type="similarity">
    <text evidence="1">Belongs to the protein kinase superfamily. CAMK Ser/Thr protein kinase family. CaMK subfamily.</text>
</comment>
<feature type="region of interest" description="Disordered" evidence="13">
    <location>
        <begin position="654"/>
        <end position="674"/>
    </location>
</feature>
<evidence type="ECO:0000256" key="7">
    <source>
        <dbReference type="ARBA" id="ARBA00022777"/>
    </source>
</evidence>
<reference evidence="16" key="1">
    <citation type="submission" date="2018-10" db="EMBL/GenBank/DDBJ databases">
        <title>FDA dAtabase for Regulatory Grade micrObial Sequences (FDA-ARGOS): Supporting development and validation of Infectious Disease Dx tests.</title>
        <authorList>
            <person name="Kerrigan L."/>
            <person name="Tallon L."/>
            <person name="Sadzewicz L."/>
            <person name="Sengamalay N."/>
            <person name="Ott S."/>
            <person name="Godinez A."/>
            <person name="Nagaraj S."/>
            <person name="Vavikolanu K."/>
            <person name="Nadendla S."/>
            <person name="George J."/>
            <person name="Sichtig H."/>
        </authorList>
    </citation>
    <scope>NUCLEOTIDE SEQUENCE [LARGE SCALE GENOMIC DNA]</scope>
    <source>
        <strain evidence="16">FDAARGOS_311</strain>
    </source>
</reference>
<dbReference type="VEuPathDB" id="FungiDB:ATCC64974_58140"/>
<evidence type="ECO:0000256" key="4">
    <source>
        <dbReference type="ARBA" id="ARBA00022553"/>
    </source>
</evidence>
<accession>A0A505IAK6</accession>
<dbReference type="InterPro" id="IPR011009">
    <property type="entry name" value="Kinase-like_dom_sf"/>
</dbReference>
<evidence type="ECO:0000256" key="1">
    <source>
        <dbReference type="ARBA" id="ARBA00005354"/>
    </source>
</evidence>
<dbReference type="FunFam" id="1.10.510.10:FF:000449">
    <property type="entry name" value="Calcium/calmodulin-dependent protein kinase"/>
    <property type="match status" value="1"/>
</dbReference>
<gene>
    <name evidence="15" type="ORF">CAN33_007660</name>
</gene>
<evidence type="ECO:0000256" key="8">
    <source>
        <dbReference type="ARBA" id="ARBA00022840"/>
    </source>
</evidence>
<evidence type="ECO:0000313" key="16">
    <source>
        <dbReference type="Proteomes" id="UP000197666"/>
    </source>
</evidence>
<dbReference type="VEuPathDB" id="FungiDB:An02g05520"/>
<evidence type="ECO:0000256" key="12">
    <source>
        <dbReference type="PROSITE-ProRule" id="PRU10141"/>
    </source>
</evidence>
<dbReference type="VEuPathDB" id="FungiDB:ASPNIDRAFT2_1144651"/>
<keyword evidence="5" id="KW-0808">Transferase</keyword>
<keyword evidence="6 12" id="KW-0547">Nucleotide-binding</keyword>
<feature type="region of interest" description="Disordered" evidence="13">
    <location>
        <begin position="599"/>
        <end position="634"/>
    </location>
</feature>
<dbReference type="PANTHER" id="PTHR24347">
    <property type="entry name" value="SERINE/THREONINE-PROTEIN KINASE"/>
    <property type="match status" value="1"/>
</dbReference>
<evidence type="ECO:0000256" key="10">
    <source>
        <dbReference type="ARBA" id="ARBA00047307"/>
    </source>
</evidence>
<evidence type="ECO:0000256" key="5">
    <source>
        <dbReference type="ARBA" id="ARBA00022679"/>
    </source>
</evidence>
<dbReference type="InterPro" id="IPR000719">
    <property type="entry name" value="Prot_kinase_dom"/>
</dbReference>
<dbReference type="VEuPathDB" id="FungiDB:ATCC64974_58150"/>
<keyword evidence="3" id="KW-0723">Serine/threonine-protein kinase</keyword>
<evidence type="ECO:0000256" key="6">
    <source>
        <dbReference type="ARBA" id="ARBA00022741"/>
    </source>
</evidence>
<dbReference type="SMART" id="SM00220">
    <property type="entry name" value="S_TKc"/>
    <property type="match status" value="1"/>
</dbReference>
<dbReference type="VEuPathDB" id="FungiDB:M747DRAFT_337191"/>
<dbReference type="VEuPathDB" id="FungiDB:An02g05490"/>
<dbReference type="InterPro" id="IPR017441">
    <property type="entry name" value="Protein_kinase_ATP_BS"/>
</dbReference>
<dbReference type="VEuPathDB" id="FungiDB:ASPNIDRAFT2_1184835"/>
<evidence type="ECO:0000259" key="14">
    <source>
        <dbReference type="PROSITE" id="PS50011"/>
    </source>
</evidence>
<feature type="domain" description="Protein kinase" evidence="14">
    <location>
        <begin position="289"/>
        <end position="544"/>
    </location>
</feature>